<dbReference type="Proteomes" id="UP000198847">
    <property type="component" value="Unassembled WGS sequence"/>
</dbReference>
<dbReference type="InterPro" id="IPR003724">
    <property type="entry name" value="CblAdoTrfase_CobA"/>
</dbReference>
<dbReference type="STRING" id="112903.SAMN04490178_12446"/>
<evidence type="ECO:0000313" key="2">
    <source>
        <dbReference type="Proteomes" id="UP000198847"/>
    </source>
</evidence>
<dbReference type="RefSeq" id="WP_091750078.1">
    <property type="nucleotide sequence ID" value="NZ_FODY01000024.1"/>
</dbReference>
<dbReference type="Pfam" id="PF02572">
    <property type="entry name" value="CobA_CobO_BtuR"/>
    <property type="match status" value="1"/>
</dbReference>
<reference evidence="1 2" key="1">
    <citation type="submission" date="2016-10" db="EMBL/GenBank/DDBJ databases">
        <authorList>
            <person name="de Groot N.N."/>
        </authorList>
    </citation>
    <scope>NUCLEOTIDE SEQUENCE [LARGE SCALE GENOMIC DNA]</scope>
    <source>
        <strain evidence="1 2">DSM 13305</strain>
    </source>
</reference>
<dbReference type="InterPro" id="IPR027417">
    <property type="entry name" value="P-loop_NTPase"/>
</dbReference>
<accession>A0A1H8XIP9</accession>
<dbReference type="PANTHER" id="PTHR46638">
    <property type="entry name" value="CORRINOID ADENOSYLTRANSFERASE"/>
    <property type="match status" value="1"/>
</dbReference>
<dbReference type="CDD" id="cd00561">
    <property type="entry name" value="CobA_ACA"/>
    <property type="match status" value="1"/>
</dbReference>
<dbReference type="SUPFAM" id="SSF52540">
    <property type="entry name" value="P-loop containing nucleoside triphosphate hydrolases"/>
    <property type="match status" value="1"/>
</dbReference>
<sequence>MTGYVQVYTGNGKGKTTAAIGLSIRALGAGLKVMFLQFMKSLAYSEQKILTGFEPNLHLKTVGKPFFIAVEGMLTEEELAKWQDKVVVFPPGKPPEEYLALIATGMSEAKQAVQSGEYDLVVLDEINCALHFGLISWEAVHELITAKAPNTELVLTGRGASQELIECADLVTEMKEVKHYYATQGLEARLGIEN</sequence>
<gene>
    <name evidence="1" type="ORF">SAMN04490178_12446</name>
</gene>
<organism evidence="1 2">
    <name type="scientific">Propionispora vibrioides</name>
    <dbReference type="NCBI Taxonomy" id="112903"/>
    <lineage>
        <taxon>Bacteria</taxon>
        <taxon>Bacillati</taxon>
        <taxon>Bacillota</taxon>
        <taxon>Negativicutes</taxon>
        <taxon>Selenomonadales</taxon>
        <taxon>Sporomusaceae</taxon>
        <taxon>Propionispora</taxon>
    </lineage>
</organism>
<dbReference type="Gene3D" id="3.40.50.300">
    <property type="entry name" value="P-loop containing nucleotide triphosphate hydrolases"/>
    <property type="match status" value="1"/>
</dbReference>
<keyword evidence="1" id="KW-0808">Transferase</keyword>
<dbReference type="AlphaFoldDB" id="A0A1H8XIP9"/>
<name>A0A1H8XIP9_9FIRM</name>
<dbReference type="GO" id="GO:0008817">
    <property type="term" value="F:corrinoid adenosyltransferase activity"/>
    <property type="evidence" value="ECO:0007669"/>
    <property type="project" value="InterPro"/>
</dbReference>
<dbReference type="OrthoDB" id="9810309at2"/>
<dbReference type="GO" id="GO:0009236">
    <property type="term" value="P:cobalamin biosynthetic process"/>
    <property type="evidence" value="ECO:0007669"/>
    <property type="project" value="InterPro"/>
</dbReference>
<dbReference type="EMBL" id="FODY01000024">
    <property type="protein sequence ID" value="SEP39641.1"/>
    <property type="molecule type" value="Genomic_DNA"/>
</dbReference>
<keyword evidence="2" id="KW-1185">Reference proteome</keyword>
<proteinExistence type="predicted"/>
<evidence type="ECO:0000313" key="1">
    <source>
        <dbReference type="EMBL" id="SEP39641.1"/>
    </source>
</evidence>
<dbReference type="PIRSF" id="PIRSF015617">
    <property type="entry name" value="Adensltrnsf_CobA"/>
    <property type="match status" value="1"/>
</dbReference>
<dbReference type="PANTHER" id="PTHR46638:SF1">
    <property type="entry name" value="CORRINOID ADENOSYLTRANSFERASE"/>
    <property type="match status" value="1"/>
</dbReference>
<protein>
    <submittedName>
        <fullName evidence="1">Cob(I)alamin adenosyltransferase</fullName>
    </submittedName>
</protein>
<dbReference type="GO" id="GO:0005524">
    <property type="term" value="F:ATP binding"/>
    <property type="evidence" value="ECO:0007669"/>
    <property type="project" value="InterPro"/>
</dbReference>